<dbReference type="InterPro" id="IPR044992">
    <property type="entry name" value="ChyE-like"/>
</dbReference>
<dbReference type="AlphaFoldDB" id="A0A484IEL9"/>
<dbReference type="SUPFAM" id="SSF52317">
    <property type="entry name" value="Class I glutamine amidotransferase-like"/>
    <property type="match status" value="1"/>
</dbReference>
<reference evidence="2 3" key="1">
    <citation type="submission" date="2019-02" db="EMBL/GenBank/DDBJ databases">
        <authorList>
            <person name="Lehtovirta-Morley E L."/>
        </authorList>
    </citation>
    <scope>NUCLEOTIDE SEQUENCE [LARGE SCALE GENOMIC DNA]</scope>
    <source>
        <strain evidence="2">NFRAN1</strain>
    </source>
</reference>
<name>A0A484IEL9_9ARCH</name>
<dbReference type="Pfam" id="PF00117">
    <property type="entry name" value="GATase"/>
    <property type="match status" value="1"/>
</dbReference>
<dbReference type="KEGG" id="nfn:NFRAN_2875"/>
<dbReference type="PANTHER" id="PTHR42695:SF5">
    <property type="entry name" value="GLUTAMINE AMIDOTRANSFERASE YLR126C-RELATED"/>
    <property type="match status" value="1"/>
</dbReference>
<evidence type="ECO:0000313" key="3">
    <source>
        <dbReference type="Proteomes" id="UP000294299"/>
    </source>
</evidence>
<proteinExistence type="predicted"/>
<gene>
    <name evidence="2" type="primary">guaA</name>
    <name evidence="2" type="ORF">NFRAN_2875</name>
</gene>
<dbReference type="InterPro" id="IPR029062">
    <property type="entry name" value="Class_I_gatase-like"/>
</dbReference>
<dbReference type="PROSITE" id="PS51273">
    <property type="entry name" value="GATASE_TYPE_1"/>
    <property type="match status" value="1"/>
</dbReference>
<dbReference type="EC" id="6.3.5.2" evidence="2"/>
<evidence type="ECO:0000313" key="2">
    <source>
        <dbReference type="EMBL" id="VFJ15198.1"/>
    </source>
</evidence>
<dbReference type="GO" id="GO:0005829">
    <property type="term" value="C:cytosol"/>
    <property type="evidence" value="ECO:0007669"/>
    <property type="project" value="TreeGrafter"/>
</dbReference>
<protein>
    <submittedName>
        <fullName evidence="2">GMP synthase (Glutamine-hydrolyzing)</fullName>
        <ecNumber evidence="2">6.3.5.2</ecNumber>
    </submittedName>
</protein>
<dbReference type="PANTHER" id="PTHR42695">
    <property type="entry name" value="GLUTAMINE AMIDOTRANSFERASE YLR126C-RELATED"/>
    <property type="match status" value="1"/>
</dbReference>
<dbReference type="GO" id="GO:0003922">
    <property type="term" value="F:GMP synthase (glutamine-hydrolyzing) activity"/>
    <property type="evidence" value="ECO:0007669"/>
    <property type="project" value="UniProtKB-EC"/>
</dbReference>
<dbReference type="InterPro" id="IPR017926">
    <property type="entry name" value="GATASE"/>
</dbReference>
<sequence>MKTLLVNNFSPFIADIVSIFNELDNKFDCYDCNQIQTIDTHLDFLRDFDNVILSGRQKNSVIINKINSSIVKACLILDKPLLGICYGGQILALTLGCTLKKIQKVKNTIQIDLIEPTPILEGYTSVRMYESHNFCISALSSDFKLLGTSESCTNELFCFRNKPLFGTQFHPEKSGRHGKDMLRNFLKLK</sequence>
<dbReference type="Gene3D" id="3.40.50.880">
    <property type="match status" value="1"/>
</dbReference>
<keyword evidence="2" id="KW-0436">Ligase</keyword>
<organism evidence="2 3">
    <name type="scientific">Candidatus Nitrosocosmicus franklandianus</name>
    <dbReference type="NCBI Taxonomy" id="1798806"/>
    <lineage>
        <taxon>Archaea</taxon>
        <taxon>Nitrososphaerota</taxon>
        <taxon>Nitrososphaeria</taxon>
        <taxon>Nitrososphaerales</taxon>
        <taxon>Nitrososphaeraceae</taxon>
        <taxon>Candidatus Nitrosocosmicus</taxon>
    </lineage>
</organism>
<keyword evidence="3" id="KW-1185">Reference proteome</keyword>
<dbReference type="Proteomes" id="UP000294299">
    <property type="component" value="Chromosome NFRAN"/>
</dbReference>
<feature type="domain" description="Glutamine amidotransferase" evidence="1">
    <location>
        <begin position="5"/>
        <end position="186"/>
    </location>
</feature>
<dbReference type="EMBL" id="LR216287">
    <property type="protein sequence ID" value="VFJ15198.1"/>
    <property type="molecule type" value="Genomic_DNA"/>
</dbReference>
<dbReference type="PRINTS" id="PR00097">
    <property type="entry name" value="ANTSNTHASEII"/>
</dbReference>
<evidence type="ECO:0000259" key="1">
    <source>
        <dbReference type="Pfam" id="PF00117"/>
    </source>
</evidence>
<accession>A0A484IEL9</accession>